<name>A0A2J6R247_HYAVF</name>
<evidence type="ECO:0008006" key="9">
    <source>
        <dbReference type="Google" id="ProtNLM"/>
    </source>
</evidence>
<dbReference type="Proteomes" id="UP000235786">
    <property type="component" value="Unassembled WGS sequence"/>
</dbReference>
<evidence type="ECO:0000313" key="7">
    <source>
        <dbReference type="EMBL" id="PMD32584.1"/>
    </source>
</evidence>
<feature type="compositionally biased region" description="Basic and acidic residues" evidence="5">
    <location>
        <begin position="666"/>
        <end position="675"/>
    </location>
</feature>
<reference evidence="7 8" key="1">
    <citation type="submission" date="2016-04" db="EMBL/GenBank/DDBJ databases">
        <title>A degradative enzymes factory behind the ericoid mycorrhizal symbiosis.</title>
        <authorList>
            <consortium name="DOE Joint Genome Institute"/>
            <person name="Martino E."/>
            <person name="Morin E."/>
            <person name="Grelet G."/>
            <person name="Kuo A."/>
            <person name="Kohler A."/>
            <person name="Daghino S."/>
            <person name="Barry K."/>
            <person name="Choi C."/>
            <person name="Cichocki N."/>
            <person name="Clum A."/>
            <person name="Copeland A."/>
            <person name="Hainaut M."/>
            <person name="Haridas S."/>
            <person name="Labutti K."/>
            <person name="Lindquist E."/>
            <person name="Lipzen A."/>
            <person name="Khouja H.-R."/>
            <person name="Murat C."/>
            <person name="Ohm R."/>
            <person name="Olson A."/>
            <person name="Spatafora J."/>
            <person name="Veneault-Fourrey C."/>
            <person name="Henrissat B."/>
            <person name="Grigoriev I."/>
            <person name="Martin F."/>
            <person name="Perotto S."/>
        </authorList>
    </citation>
    <scope>NUCLEOTIDE SEQUENCE [LARGE SCALE GENOMIC DNA]</scope>
    <source>
        <strain evidence="7 8">F</strain>
    </source>
</reference>
<evidence type="ECO:0000313" key="8">
    <source>
        <dbReference type="Proteomes" id="UP000235786"/>
    </source>
</evidence>
<keyword evidence="8" id="KW-1185">Reference proteome</keyword>
<evidence type="ECO:0000256" key="6">
    <source>
        <dbReference type="SAM" id="Phobius"/>
    </source>
</evidence>
<dbReference type="InterPro" id="IPR045863">
    <property type="entry name" value="CorA_TM1_TM2"/>
</dbReference>
<dbReference type="OrthoDB" id="5428055at2759"/>
<evidence type="ECO:0000256" key="5">
    <source>
        <dbReference type="SAM" id="MobiDB-lite"/>
    </source>
</evidence>
<feature type="transmembrane region" description="Helical" evidence="6">
    <location>
        <begin position="568"/>
        <end position="587"/>
    </location>
</feature>
<keyword evidence="4 6" id="KW-0472">Membrane</keyword>
<dbReference type="InterPro" id="IPR002523">
    <property type="entry name" value="MgTranspt_CorA/ZnTranspt_ZntB"/>
</dbReference>
<keyword evidence="3 6" id="KW-1133">Transmembrane helix</keyword>
<evidence type="ECO:0000256" key="2">
    <source>
        <dbReference type="ARBA" id="ARBA00022692"/>
    </source>
</evidence>
<gene>
    <name evidence="7" type="ORF">L207DRAFT_639885</name>
</gene>
<comment type="subcellular location">
    <subcellularLocation>
        <location evidence="1">Membrane</location>
        <topology evidence="1">Multi-pass membrane protein</topology>
    </subcellularLocation>
</comment>
<protein>
    <recommendedName>
        <fullName evidence="9">Cora-domain-containing protein</fullName>
    </recommendedName>
</protein>
<proteinExistence type="predicted"/>
<dbReference type="Gene3D" id="1.20.58.340">
    <property type="entry name" value="Magnesium transport protein CorA, transmembrane region"/>
    <property type="match status" value="1"/>
</dbReference>
<feature type="region of interest" description="Disordered" evidence="5">
    <location>
        <begin position="1"/>
        <end position="57"/>
    </location>
</feature>
<feature type="region of interest" description="Disordered" evidence="5">
    <location>
        <begin position="647"/>
        <end position="675"/>
    </location>
</feature>
<dbReference type="STRING" id="1149755.A0A2J6R247"/>
<feature type="compositionally biased region" description="Polar residues" evidence="5">
    <location>
        <begin position="1"/>
        <end position="10"/>
    </location>
</feature>
<dbReference type="GO" id="GO:0016020">
    <property type="term" value="C:membrane"/>
    <property type="evidence" value="ECO:0007669"/>
    <property type="project" value="UniProtKB-SubCell"/>
</dbReference>
<evidence type="ECO:0000256" key="4">
    <source>
        <dbReference type="ARBA" id="ARBA00023136"/>
    </source>
</evidence>
<dbReference type="SUPFAM" id="SSF144083">
    <property type="entry name" value="Magnesium transport protein CorA, transmembrane region"/>
    <property type="match status" value="1"/>
</dbReference>
<organism evidence="7 8">
    <name type="scientific">Hyaloscypha variabilis (strain UAMH 11265 / GT02V1 / F)</name>
    <name type="common">Meliniomyces variabilis</name>
    <dbReference type="NCBI Taxonomy" id="1149755"/>
    <lineage>
        <taxon>Eukaryota</taxon>
        <taxon>Fungi</taxon>
        <taxon>Dikarya</taxon>
        <taxon>Ascomycota</taxon>
        <taxon>Pezizomycotina</taxon>
        <taxon>Leotiomycetes</taxon>
        <taxon>Helotiales</taxon>
        <taxon>Hyaloscyphaceae</taxon>
        <taxon>Hyaloscypha</taxon>
        <taxon>Hyaloscypha variabilis</taxon>
    </lineage>
</organism>
<dbReference type="Pfam" id="PF01544">
    <property type="entry name" value="CorA"/>
    <property type="match status" value="1"/>
</dbReference>
<dbReference type="GO" id="GO:0046873">
    <property type="term" value="F:metal ion transmembrane transporter activity"/>
    <property type="evidence" value="ECO:0007669"/>
    <property type="project" value="InterPro"/>
</dbReference>
<evidence type="ECO:0000256" key="3">
    <source>
        <dbReference type="ARBA" id="ARBA00022989"/>
    </source>
</evidence>
<evidence type="ECO:0000256" key="1">
    <source>
        <dbReference type="ARBA" id="ARBA00004141"/>
    </source>
</evidence>
<accession>A0A2J6R247</accession>
<dbReference type="EMBL" id="KZ613958">
    <property type="protein sequence ID" value="PMD32584.1"/>
    <property type="molecule type" value="Genomic_DNA"/>
</dbReference>
<keyword evidence="2 6" id="KW-0812">Transmembrane</keyword>
<feature type="transmembrane region" description="Helical" evidence="6">
    <location>
        <begin position="542"/>
        <end position="562"/>
    </location>
</feature>
<feature type="compositionally biased region" description="Basic and acidic residues" evidence="5">
    <location>
        <begin position="21"/>
        <end position="34"/>
    </location>
</feature>
<sequence length="753" mass="84581">MSKSSNTILPTTENEELGGETEGRIGAEAVEEHPLSTIPEEGSTSSLETLPPKEQPQNAEIDIEKLVPAQSSKMVKPHEDGLEVVQPSQYDHSIPAAITRDETEEQLRRNFETLLEPSRLLIFGSRLTKTVFGGPHQFATRTVKERIVPAVEIGDSVSVRNEEERERREMMNNERIYSDPQRQGPLPARGQFSTSSAMAYVPTPAAHTKSDTSRPLLSSIMCTFGIMRPVGGFGLRNLSFDSESFSPITAGSFLERLNHFATISMGLMILVVTDWQPWFLSYFEAAIPNFPAQTVLYLNESRITTMLPLLDQEQGDLSCVMEHINILAEDMENNGKCFEIGATKVESLALVVWSSAKDGLPRHSDRPFVIVISGSAGRTRSKIEQHYLQTNYERWDRLRSNQTWIFLDLYFLFTRWDRVWGAVKQNLTSQISDVHKGKSSSSIIDQTRKLHTDNNIMIGLREHLRIHKTSLNIVIQRTKEPQESSISKNIRMLSTRLDDAFQLLDYYDLTATSLLEQQQNLLSLAFNLETVIQGQAVARLNALAFIFLPLSFVASVFGITTFTAPAKWYPMVAIPVLIATVVIAFLANKLLVSGEAKPSIPFSKDVEKHSSRKWSPIAAPWIQRRWNNLNRKPKGIINSPNNLEMLPGDVSDLNDPSRISKPVRTATERSLEESGVRQRSTVHFLPRSSLLNLRENYRTAPYPTSGIPVSPSSLKAPFTSQLRSNNNIQVPRSLISVRPLIQEEPENAIDPIL</sequence>
<dbReference type="AlphaFoldDB" id="A0A2J6R247"/>